<dbReference type="Pfam" id="PF08281">
    <property type="entry name" value="Sigma70_r4_2"/>
    <property type="match status" value="1"/>
</dbReference>
<dbReference type="InterPro" id="IPR039425">
    <property type="entry name" value="RNA_pol_sigma-70-like"/>
</dbReference>
<keyword evidence="4 6" id="KW-0238">DNA-binding</keyword>
<evidence type="ECO:0000259" key="7">
    <source>
        <dbReference type="Pfam" id="PF04542"/>
    </source>
</evidence>
<protein>
    <recommendedName>
        <fullName evidence="6">RNA polymerase sigma factor</fullName>
    </recommendedName>
</protein>
<dbReference type="InterPro" id="IPR014284">
    <property type="entry name" value="RNA_pol_sigma-70_dom"/>
</dbReference>
<evidence type="ECO:0000256" key="4">
    <source>
        <dbReference type="ARBA" id="ARBA00023125"/>
    </source>
</evidence>
<dbReference type="GO" id="GO:0016987">
    <property type="term" value="F:sigma factor activity"/>
    <property type="evidence" value="ECO:0007669"/>
    <property type="project" value="UniProtKB-KW"/>
</dbReference>
<dbReference type="EMBL" id="AQHN01000088">
    <property type="protein sequence ID" value="ENN84695.1"/>
    <property type="molecule type" value="Genomic_DNA"/>
</dbReference>
<dbReference type="NCBIfam" id="TIGR02937">
    <property type="entry name" value="sigma70-ECF"/>
    <property type="match status" value="1"/>
</dbReference>
<dbReference type="PATRIC" id="fig|363754.4.peg.5853"/>
<dbReference type="InterPro" id="IPR013249">
    <property type="entry name" value="RNA_pol_sigma70_r4_t2"/>
</dbReference>
<evidence type="ECO:0000256" key="2">
    <source>
        <dbReference type="ARBA" id="ARBA00023015"/>
    </source>
</evidence>
<sequence length="257" mass="28668">MSSHRLGVDALNYAGVIMAGIPTAASRHVPDMAALSDTDLVVHARTGDEMAIRILVQRHNRRLFRSARAIVRDDAEAEDIVQATYVHAFTHLNAFRDEAQLSTWLTRITLNEALGRVRRHRPNVGLEEIDMTVEAGRGELLQFPTPLSGADPETEFSRGEARRLLERTVDGLPDEFRAIFVLRDVEGMSTEEAASYLGIKPATAKTRLHRARKMMRTAIEKQLVGAFTQLFPFDGARCVAMADRVIAQLRVAQPNRT</sequence>
<evidence type="ECO:0000313" key="9">
    <source>
        <dbReference type="EMBL" id="ENN84695.1"/>
    </source>
</evidence>
<keyword evidence="2 6" id="KW-0805">Transcription regulation</keyword>
<dbReference type="InterPro" id="IPR013324">
    <property type="entry name" value="RNA_pol_sigma_r3/r4-like"/>
</dbReference>
<dbReference type="InterPro" id="IPR000838">
    <property type="entry name" value="RNA_pol_sigma70_ECF_CS"/>
</dbReference>
<dbReference type="GO" id="GO:0006352">
    <property type="term" value="P:DNA-templated transcription initiation"/>
    <property type="evidence" value="ECO:0007669"/>
    <property type="project" value="InterPro"/>
</dbReference>
<proteinExistence type="inferred from homology"/>
<dbReference type="CDD" id="cd06171">
    <property type="entry name" value="Sigma70_r4"/>
    <property type="match status" value="1"/>
</dbReference>
<gene>
    <name evidence="9" type="ORF">RHSP_68677</name>
</gene>
<keyword evidence="5 6" id="KW-0804">Transcription</keyword>
<dbReference type="SUPFAM" id="SSF88659">
    <property type="entry name" value="Sigma3 and sigma4 domains of RNA polymerase sigma factors"/>
    <property type="match status" value="1"/>
</dbReference>
<dbReference type="SUPFAM" id="SSF88946">
    <property type="entry name" value="Sigma2 domain of RNA polymerase sigma factors"/>
    <property type="match status" value="1"/>
</dbReference>
<dbReference type="AlphaFoldDB" id="N6USM5"/>
<name>N6USM5_9HYPH</name>
<reference evidence="9 10" key="1">
    <citation type="journal article" date="2012" name="BMC Genomics">
        <title>Genomic basis of broad host range and environmental adaptability of Rhizobium tropici CIAT 899 and Rhizobium sp. PRF 81 which are used in inoculants for common bean (Phaseolus vulgaris L.).</title>
        <authorList>
            <person name="Ormeno-Orrillo E."/>
            <person name="Menna P."/>
            <person name="Almeida L.G."/>
            <person name="Ollero F.J."/>
            <person name="Nicolas M.F."/>
            <person name="Pains Rodrigues E."/>
            <person name="Shigueyoshi Nakatani A."/>
            <person name="Silva Batista J.S."/>
            <person name="Oliveira Chueire L.M."/>
            <person name="Souza R.C."/>
            <person name="Ribeiro Vasconcelos A.T."/>
            <person name="Megias M."/>
            <person name="Hungria M."/>
            <person name="Martinez-Romero E."/>
        </authorList>
    </citation>
    <scope>NUCLEOTIDE SEQUENCE [LARGE SCALE GENOMIC DNA]</scope>
    <source>
        <strain evidence="9 10">PRF 81</strain>
    </source>
</reference>
<dbReference type="Gene3D" id="1.10.10.10">
    <property type="entry name" value="Winged helix-like DNA-binding domain superfamily/Winged helix DNA-binding domain"/>
    <property type="match status" value="1"/>
</dbReference>
<evidence type="ECO:0000256" key="6">
    <source>
        <dbReference type="RuleBase" id="RU000716"/>
    </source>
</evidence>
<keyword evidence="10" id="KW-1185">Reference proteome</keyword>
<evidence type="ECO:0000256" key="5">
    <source>
        <dbReference type="ARBA" id="ARBA00023163"/>
    </source>
</evidence>
<dbReference type="InterPro" id="IPR007627">
    <property type="entry name" value="RNA_pol_sigma70_r2"/>
</dbReference>
<dbReference type="STRING" id="363754.RHSP_68677"/>
<feature type="domain" description="RNA polymerase sigma-70 region 2" evidence="7">
    <location>
        <begin position="55"/>
        <end position="121"/>
    </location>
</feature>
<dbReference type="Gene3D" id="1.10.1740.10">
    <property type="match status" value="1"/>
</dbReference>
<evidence type="ECO:0000259" key="8">
    <source>
        <dbReference type="Pfam" id="PF08281"/>
    </source>
</evidence>
<evidence type="ECO:0000256" key="1">
    <source>
        <dbReference type="ARBA" id="ARBA00010641"/>
    </source>
</evidence>
<dbReference type="InterPro" id="IPR036388">
    <property type="entry name" value="WH-like_DNA-bd_sf"/>
</dbReference>
<dbReference type="PANTHER" id="PTHR43133:SF51">
    <property type="entry name" value="RNA POLYMERASE SIGMA FACTOR"/>
    <property type="match status" value="1"/>
</dbReference>
<dbReference type="Pfam" id="PF04542">
    <property type="entry name" value="Sigma70_r2"/>
    <property type="match status" value="1"/>
</dbReference>
<keyword evidence="3 6" id="KW-0731">Sigma factor</keyword>
<dbReference type="NCBIfam" id="NF008888">
    <property type="entry name" value="PRK11922.1"/>
    <property type="match status" value="1"/>
</dbReference>
<evidence type="ECO:0000256" key="3">
    <source>
        <dbReference type="ARBA" id="ARBA00023082"/>
    </source>
</evidence>
<comment type="caution">
    <text evidence="9">The sequence shown here is derived from an EMBL/GenBank/DDBJ whole genome shotgun (WGS) entry which is preliminary data.</text>
</comment>
<feature type="domain" description="RNA polymerase sigma factor 70 region 4 type 2" evidence="8">
    <location>
        <begin position="163"/>
        <end position="215"/>
    </location>
</feature>
<dbReference type="Proteomes" id="UP000012429">
    <property type="component" value="Unassembled WGS sequence"/>
</dbReference>
<evidence type="ECO:0000313" key="10">
    <source>
        <dbReference type="Proteomes" id="UP000012429"/>
    </source>
</evidence>
<accession>N6USM5</accession>
<dbReference type="InterPro" id="IPR013325">
    <property type="entry name" value="RNA_pol_sigma_r2"/>
</dbReference>
<organism evidence="9 10">
    <name type="scientific">Rhizobium freirei PRF 81</name>
    <dbReference type="NCBI Taxonomy" id="363754"/>
    <lineage>
        <taxon>Bacteria</taxon>
        <taxon>Pseudomonadati</taxon>
        <taxon>Pseudomonadota</taxon>
        <taxon>Alphaproteobacteria</taxon>
        <taxon>Hyphomicrobiales</taxon>
        <taxon>Rhizobiaceae</taxon>
        <taxon>Rhizobium/Agrobacterium group</taxon>
        <taxon>Rhizobium</taxon>
    </lineage>
</organism>
<comment type="similarity">
    <text evidence="1 6">Belongs to the sigma-70 factor family. ECF subfamily.</text>
</comment>
<dbReference type="PROSITE" id="PS01063">
    <property type="entry name" value="SIGMA70_ECF"/>
    <property type="match status" value="1"/>
</dbReference>
<dbReference type="PANTHER" id="PTHR43133">
    <property type="entry name" value="RNA POLYMERASE ECF-TYPE SIGMA FACTO"/>
    <property type="match status" value="1"/>
</dbReference>
<dbReference type="GO" id="GO:0003677">
    <property type="term" value="F:DNA binding"/>
    <property type="evidence" value="ECO:0007669"/>
    <property type="project" value="UniProtKB-KW"/>
</dbReference>